<dbReference type="Proteomes" id="UP000605013">
    <property type="component" value="Unassembled WGS sequence"/>
</dbReference>
<feature type="chain" id="PRO_5046109793" evidence="1">
    <location>
        <begin position="19"/>
        <end position="195"/>
    </location>
</feature>
<evidence type="ECO:0000313" key="2">
    <source>
        <dbReference type="EMBL" id="MBL7560404.1"/>
    </source>
</evidence>
<reference evidence="2 3" key="1">
    <citation type="submission" date="2020-12" db="EMBL/GenBank/DDBJ databases">
        <title>Olleya sediminilitoris sp. nov., isolated from a tidal flat.</title>
        <authorList>
            <person name="Park S."/>
            <person name="Yoon J.-H."/>
        </authorList>
    </citation>
    <scope>NUCLEOTIDE SEQUENCE [LARGE SCALE GENOMIC DNA]</scope>
    <source>
        <strain evidence="2 3">YSTF-M6</strain>
    </source>
</reference>
<organism evidence="2 3">
    <name type="scientific">Olleya sediminilitoris</name>
    <dbReference type="NCBI Taxonomy" id="2795739"/>
    <lineage>
        <taxon>Bacteria</taxon>
        <taxon>Pseudomonadati</taxon>
        <taxon>Bacteroidota</taxon>
        <taxon>Flavobacteriia</taxon>
        <taxon>Flavobacteriales</taxon>
        <taxon>Flavobacteriaceae</taxon>
    </lineage>
</organism>
<proteinExistence type="predicted"/>
<dbReference type="RefSeq" id="WP_116824223.1">
    <property type="nucleotide sequence ID" value="NZ_JAEMEF010000010.1"/>
</dbReference>
<gene>
    <name evidence="2" type="ORF">JAO71_11380</name>
</gene>
<keyword evidence="1" id="KW-0732">Signal</keyword>
<evidence type="ECO:0000313" key="3">
    <source>
        <dbReference type="Proteomes" id="UP000605013"/>
    </source>
</evidence>
<protein>
    <submittedName>
        <fullName evidence="2">Uncharacterized protein</fullName>
    </submittedName>
</protein>
<name>A0ABS1WMQ6_9FLAO</name>
<feature type="signal peptide" evidence="1">
    <location>
        <begin position="1"/>
        <end position="18"/>
    </location>
</feature>
<sequence>MKQFFTIIALLIVSLVNAQSTRKIIKDFDGDKWIDTVFIDSEAKKLFSVLSSNNYQRVSSFKIRSLNFGNTLVDTKDGFEFWNDYDRSGWINTFTYNPKEKKMQLIKISRTDYDLSSTTYGEAVRDGSGKSSINLLTNTYIGDFYYFKNDKLNKLPTIKATMVFTDTYLYCFSDQINFDFEKQCVELYEKAKKEQ</sequence>
<keyword evidence="3" id="KW-1185">Reference proteome</keyword>
<dbReference type="EMBL" id="JAEMEF010000010">
    <property type="protein sequence ID" value="MBL7560404.1"/>
    <property type="molecule type" value="Genomic_DNA"/>
</dbReference>
<evidence type="ECO:0000256" key="1">
    <source>
        <dbReference type="SAM" id="SignalP"/>
    </source>
</evidence>
<accession>A0ABS1WMQ6</accession>
<comment type="caution">
    <text evidence="2">The sequence shown here is derived from an EMBL/GenBank/DDBJ whole genome shotgun (WGS) entry which is preliminary data.</text>
</comment>